<organism evidence="5 6">
    <name type="scientific">Pseudooctadecabacter jejudonensis</name>
    <dbReference type="NCBI Taxonomy" id="1391910"/>
    <lineage>
        <taxon>Bacteria</taxon>
        <taxon>Pseudomonadati</taxon>
        <taxon>Pseudomonadota</taxon>
        <taxon>Alphaproteobacteria</taxon>
        <taxon>Rhodobacterales</taxon>
        <taxon>Paracoccaceae</taxon>
        <taxon>Pseudooctadecabacter</taxon>
    </lineage>
</organism>
<reference evidence="5" key="1">
    <citation type="submission" date="2017-03" db="EMBL/GenBank/DDBJ databases">
        <authorList>
            <person name="Afonso C.L."/>
            <person name="Miller P.J."/>
            <person name="Scott M.A."/>
            <person name="Spackman E."/>
            <person name="Goraichik I."/>
            <person name="Dimitrov K.M."/>
            <person name="Suarez D.L."/>
            <person name="Swayne D.E."/>
        </authorList>
    </citation>
    <scope>NUCLEOTIDE SEQUENCE [LARGE SCALE GENOMIC DNA]</scope>
    <source>
        <strain evidence="5">CECT 8397</strain>
    </source>
</reference>
<dbReference type="GO" id="GO:0006355">
    <property type="term" value="P:regulation of DNA-templated transcription"/>
    <property type="evidence" value="ECO:0007669"/>
    <property type="project" value="InterPro"/>
</dbReference>
<keyword evidence="2" id="KW-0238">DNA-binding</keyword>
<dbReference type="InterPro" id="IPR000792">
    <property type="entry name" value="Tscrpt_reg_LuxR_C"/>
</dbReference>
<evidence type="ECO:0000256" key="2">
    <source>
        <dbReference type="ARBA" id="ARBA00023125"/>
    </source>
</evidence>
<dbReference type="InterPro" id="IPR036388">
    <property type="entry name" value="WH-like_DNA-bd_sf"/>
</dbReference>
<evidence type="ECO:0000313" key="5">
    <source>
        <dbReference type="EMBL" id="SLN26228.1"/>
    </source>
</evidence>
<dbReference type="SUPFAM" id="SSF75516">
    <property type="entry name" value="Pheromone-binding domain of LuxR-like quorum-sensing transcription factors"/>
    <property type="match status" value="1"/>
</dbReference>
<keyword evidence="3" id="KW-0804">Transcription</keyword>
<protein>
    <submittedName>
        <fullName evidence="5">HTH-type quorum sensing-dependent transcriptional regulator VjbR</fullName>
    </submittedName>
</protein>
<dbReference type="InterPro" id="IPR016032">
    <property type="entry name" value="Sig_transdc_resp-reg_C-effctor"/>
</dbReference>
<dbReference type="Gene3D" id="1.10.10.10">
    <property type="entry name" value="Winged helix-like DNA-binding domain superfamily/Winged helix DNA-binding domain"/>
    <property type="match status" value="1"/>
</dbReference>
<evidence type="ECO:0000313" key="6">
    <source>
        <dbReference type="Proteomes" id="UP000193623"/>
    </source>
</evidence>
<keyword evidence="6" id="KW-1185">Reference proteome</keyword>
<dbReference type="InterPro" id="IPR005143">
    <property type="entry name" value="TF_LuxR_autoind-bd_dom"/>
</dbReference>
<dbReference type="PANTHER" id="PTHR44688:SF25">
    <property type="entry name" value="HTH LUXR-TYPE DOMAIN-CONTAINING PROTEIN"/>
    <property type="match status" value="1"/>
</dbReference>
<dbReference type="InterPro" id="IPR036693">
    <property type="entry name" value="TF_LuxR_autoind-bd_dom_sf"/>
</dbReference>
<evidence type="ECO:0000256" key="1">
    <source>
        <dbReference type="ARBA" id="ARBA00023015"/>
    </source>
</evidence>
<dbReference type="PANTHER" id="PTHR44688">
    <property type="entry name" value="DNA-BINDING TRANSCRIPTIONAL ACTIVATOR DEVR_DOSR"/>
    <property type="match status" value="1"/>
</dbReference>
<accession>A0A1Y5RVC0</accession>
<evidence type="ECO:0000259" key="4">
    <source>
        <dbReference type="PROSITE" id="PS50043"/>
    </source>
</evidence>
<dbReference type="Gene3D" id="3.30.450.80">
    <property type="entry name" value="Transcription factor LuxR-like, autoinducer-binding domain"/>
    <property type="match status" value="1"/>
</dbReference>
<name>A0A1Y5RVC0_9RHOB</name>
<feature type="domain" description="HTH luxR-type" evidence="4">
    <location>
        <begin position="168"/>
        <end position="233"/>
    </location>
</feature>
<dbReference type="AlphaFoldDB" id="A0A1Y5RVC0"/>
<dbReference type="PRINTS" id="PR00038">
    <property type="entry name" value="HTHLUXR"/>
</dbReference>
<dbReference type="Proteomes" id="UP000193623">
    <property type="component" value="Unassembled WGS sequence"/>
</dbReference>
<dbReference type="EMBL" id="FWFT01000002">
    <property type="protein sequence ID" value="SLN26228.1"/>
    <property type="molecule type" value="Genomic_DNA"/>
</dbReference>
<dbReference type="PROSITE" id="PS50043">
    <property type="entry name" value="HTH_LUXR_2"/>
    <property type="match status" value="1"/>
</dbReference>
<gene>
    <name evidence="5" type="primary">vjbR</name>
    <name evidence="5" type="ORF">PSJ8397_01044</name>
</gene>
<keyword evidence="1" id="KW-0805">Transcription regulation</keyword>
<sequence>MQGNLRRHLATLEQATELSALQTCTEALRDHYGVAHLGYHWVSADGEQYGCGTYSIEWITRYVQNDYVRIDPVIIGCFQRFHPVDWKELDWSSKPAIAFRKEAIEAGVGNQGYSIPIRGPSGQFALFSLSHNATDEDWADFTETHRRDLILCAHSFNQKALEIEDKRRPEPVKPLSGREVDVLTYLAMGYSRGQVAQTLNLSEHTLRAYIESARFKLSASNTMHAIARAVSEGHIIMGGAARAAQGKWPGREAIEAAE</sequence>
<dbReference type="GO" id="GO:0003677">
    <property type="term" value="F:DNA binding"/>
    <property type="evidence" value="ECO:0007669"/>
    <property type="project" value="UniProtKB-KW"/>
</dbReference>
<dbReference type="Pfam" id="PF03472">
    <property type="entry name" value="Autoind_bind"/>
    <property type="match status" value="1"/>
</dbReference>
<proteinExistence type="predicted"/>
<dbReference type="SUPFAM" id="SSF46894">
    <property type="entry name" value="C-terminal effector domain of the bipartite response regulators"/>
    <property type="match status" value="1"/>
</dbReference>
<dbReference type="CDD" id="cd06170">
    <property type="entry name" value="LuxR_C_like"/>
    <property type="match status" value="1"/>
</dbReference>
<dbReference type="SMART" id="SM00421">
    <property type="entry name" value="HTH_LUXR"/>
    <property type="match status" value="1"/>
</dbReference>
<evidence type="ECO:0000256" key="3">
    <source>
        <dbReference type="ARBA" id="ARBA00023163"/>
    </source>
</evidence>
<dbReference type="Pfam" id="PF00196">
    <property type="entry name" value="GerE"/>
    <property type="match status" value="1"/>
</dbReference>